<proteinExistence type="predicted"/>
<sequence length="478" mass="53105">MLVPRSYKYSSSPPTTTTTTNYPNEKTLRRSGMRKATEPTSERHLSSRPPSPTRTSTEPVMIPHAAVPARQSCNTVTAIPTAQRRSQTVNIGRRKQSAHDPNALPPAVAALLAVTSIPPRRPNRYRKRICNDRRISIEELVQGWKSDSSLKSSYGSPALNVLLEDSGCEDDEADRKDSVREPNYLNSRSASSDSMPSLDSDDRSILSLGSPSTPGSLRSTRSYSYLKKEKSRSLPLAEDCALDHPLAEHKDSDEDDLMFTMQKQDIPPAKPRSSFKSNLTLSLQSFKKAAVESLSSFSRASAAHTHSRIATPPIDDMLWSHPFLFPRFSSEVRPAIDGNVSEADRRYLNLMPLTFEEQEAPFQQALHAPFLAEVVEDAPTIQLQTYNSRGRRRGGPKRGNANPNSEAGRALLGASAVRQREVRENPDFLRVVVLEMNMRREGKLEQGRAKIWLPPRQSSPAPGVAPRVPSRWQGVSAY</sequence>
<feature type="compositionally biased region" description="Basic and acidic residues" evidence="1">
    <location>
        <begin position="35"/>
        <end position="45"/>
    </location>
</feature>
<feature type="region of interest" description="Disordered" evidence="1">
    <location>
        <begin position="453"/>
        <end position="478"/>
    </location>
</feature>
<dbReference type="PANTHER" id="PTHR42051">
    <property type="entry name" value="MEIOTICALLY UP-REGULATED PROTEIN PB1A10.08"/>
    <property type="match status" value="1"/>
</dbReference>
<feature type="region of interest" description="Disordered" evidence="1">
    <location>
        <begin position="1"/>
        <end position="58"/>
    </location>
</feature>
<dbReference type="OMA" id="IQMQTYR"/>
<dbReference type="InterPro" id="IPR034443">
    <property type="entry name" value="PB1A10.08"/>
</dbReference>
<dbReference type="RefSeq" id="XP_047758937.1">
    <property type="nucleotide sequence ID" value="XM_047902098.1"/>
</dbReference>
<name>A0A9Q8LBR6_PASFU</name>
<feature type="region of interest" description="Disordered" evidence="1">
    <location>
        <begin position="386"/>
        <end position="408"/>
    </location>
</feature>
<keyword evidence="3" id="KW-1185">Reference proteome</keyword>
<feature type="compositionally biased region" description="Low complexity" evidence="1">
    <location>
        <begin position="9"/>
        <end position="24"/>
    </location>
</feature>
<dbReference type="GeneID" id="71982828"/>
<dbReference type="Proteomes" id="UP000756132">
    <property type="component" value="Chromosome 2"/>
</dbReference>
<feature type="compositionally biased region" description="Low complexity" evidence="1">
    <location>
        <begin position="187"/>
        <end position="198"/>
    </location>
</feature>
<dbReference type="EMBL" id="CP090164">
    <property type="protein sequence ID" value="UJO14571.1"/>
    <property type="molecule type" value="Genomic_DNA"/>
</dbReference>
<organism evidence="2 3">
    <name type="scientific">Passalora fulva</name>
    <name type="common">Tomato leaf mold</name>
    <name type="synonym">Cladosporium fulvum</name>
    <dbReference type="NCBI Taxonomy" id="5499"/>
    <lineage>
        <taxon>Eukaryota</taxon>
        <taxon>Fungi</taxon>
        <taxon>Dikarya</taxon>
        <taxon>Ascomycota</taxon>
        <taxon>Pezizomycotina</taxon>
        <taxon>Dothideomycetes</taxon>
        <taxon>Dothideomycetidae</taxon>
        <taxon>Mycosphaerellales</taxon>
        <taxon>Mycosphaerellaceae</taxon>
        <taxon>Fulvia</taxon>
    </lineage>
</organism>
<accession>A0A9Q8LBR6</accession>
<protein>
    <submittedName>
        <fullName evidence="2">Uncharacterized protein</fullName>
    </submittedName>
</protein>
<gene>
    <name evidence="2" type="ORF">CLAFUR5_02950</name>
</gene>
<dbReference type="KEGG" id="ffu:CLAFUR5_02950"/>
<evidence type="ECO:0000313" key="3">
    <source>
        <dbReference type="Proteomes" id="UP000756132"/>
    </source>
</evidence>
<evidence type="ECO:0000313" key="2">
    <source>
        <dbReference type="EMBL" id="UJO14571.1"/>
    </source>
</evidence>
<reference evidence="2" key="2">
    <citation type="journal article" date="2022" name="Microb. Genom.">
        <title>A chromosome-scale genome assembly of the tomato pathogen Cladosporium fulvum reveals a compartmentalized genome architecture and the presence of a dispensable chromosome.</title>
        <authorList>
            <person name="Zaccaron A.Z."/>
            <person name="Chen L.H."/>
            <person name="Samaras A."/>
            <person name="Stergiopoulos I."/>
        </authorList>
    </citation>
    <scope>NUCLEOTIDE SEQUENCE</scope>
    <source>
        <strain evidence="2">Race5_Kim</strain>
    </source>
</reference>
<reference evidence="2" key="1">
    <citation type="submission" date="2021-12" db="EMBL/GenBank/DDBJ databases">
        <authorList>
            <person name="Zaccaron A."/>
            <person name="Stergiopoulos I."/>
        </authorList>
    </citation>
    <scope>NUCLEOTIDE SEQUENCE</scope>
    <source>
        <strain evidence="2">Race5_Kim</strain>
    </source>
</reference>
<evidence type="ECO:0000256" key="1">
    <source>
        <dbReference type="SAM" id="MobiDB-lite"/>
    </source>
</evidence>
<dbReference type="AlphaFoldDB" id="A0A9Q8LBR6"/>
<dbReference type="OrthoDB" id="4181307at2759"/>
<dbReference type="PANTHER" id="PTHR42051:SF1">
    <property type="entry name" value="MEIOTICALLY UP-REGULATED PROTEIN PB1A10.08"/>
    <property type="match status" value="1"/>
</dbReference>
<feature type="compositionally biased region" description="Low complexity" evidence="1">
    <location>
        <begin position="205"/>
        <end position="222"/>
    </location>
</feature>
<feature type="region of interest" description="Disordered" evidence="1">
    <location>
        <begin position="166"/>
        <end position="224"/>
    </location>
</feature>